<keyword evidence="1" id="KW-0472">Membrane</keyword>
<evidence type="ECO:0000256" key="1">
    <source>
        <dbReference type="SAM" id="Phobius"/>
    </source>
</evidence>
<name>A0A6U4WFG2_HEMAN</name>
<feature type="transmembrane region" description="Helical" evidence="1">
    <location>
        <begin position="12"/>
        <end position="31"/>
    </location>
</feature>
<dbReference type="AlphaFoldDB" id="A0A6U4WFG2"/>
<keyword evidence="1" id="KW-1133">Transmembrane helix</keyword>
<proteinExistence type="predicted"/>
<accession>A0A6U4WFG2</accession>
<evidence type="ECO:0000313" key="3">
    <source>
        <dbReference type="EMBL" id="CAD8960421.1"/>
    </source>
</evidence>
<sequence>MVAVGRARKELAGKVVAALIGLGLVVCCVLISQAKLRGERSVLWGISSGGEYEDEHAVTAAVKMAVQTNQTDLITFPDVFNKSLGSIGANIDEAKVAVGEAKSLQESQNAFDQGSDPW</sequence>
<reference evidence="2" key="1">
    <citation type="submission" date="2021-01" db="EMBL/GenBank/DDBJ databases">
        <authorList>
            <person name="Corre E."/>
            <person name="Pelletier E."/>
            <person name="Niang G."/>
            <person name="Scheremetjew M."/>
            <person name="Finn R."/>
            <person name="Kale V."/>
            <person name="Holt S."/>
            <person name="Cochrane G."/>
            <person name="Meng A."/>
            <person name="Brown T."/>
            <person name="Cohen L."/>
        </authorList>
    </citation>
    <scope>NUCLEOTIDE SEQUENCE</scope>
    <source>
        <strain evidence="2">CCMP441</strain>
        <strain evidence="3">CCMP644</strain>
    </source>
</reference>
<dbReference type="EMBL" id="HBFX01023889">
    <property type="protein sequence ID" value="CAD8960421.1"/>
    <property type="molecule type" value="Transcribed_RNA"/>
</dbReference>
<keyword evidence="1" id="KW-0812">Transmembrane</keyword>
<protein>
    <submittedName>
        <fullName evidence="2">Uncharacterized protein</fullName>
    </submittedName>
</protein>
<evidence type="ECO:0000313" key="2">
    <source>
        <dbReference type="EMBL" id="CAD8740143.1"/>
    </source>
</evidence>
<dbReference type="EMBL" id="HBFK01011068">
    <property type="protein sequence ID" value="CAD8740143.1"/>
    <property type="molecule type" value="Transcribed_RNA"/>
</dbReference>
<gene>
    <name evidence="3" type="ORF">HAND00432_LOCUS14528</name>
    <name evidence="2" type="ORF">HAND1043_LOCUS6635</name>
</gene>
<organism evidence="2">
    <name type="scientific">Hemiselmis andersenii</name>
    <name type="common">Cryptophyte alga</name>
    <dbReference type="NCBI Taxonomy" id="464988"/>
    <lineage>
        <taxon>Eukaryota</taxon>
        <taxon>Cryptophyceae</taxon>
        <taxon>Cryptomonadales</taxon>
        <taxon>Hemiselmidaceae</taxon>
        <taxon>Hemiselmis</taxon>
    </lineage>
</organism>